<feature type="region of interest" description="Disordered" evidence="1">
    <location>
        <begin position="191"/>
        <end position="222"/>
    </location>
</feature>
<feature type="compositionally biased region" description="Basic and acidic residues" evidence="1">
    <location>
        <begin position="33"/>
        <end position="43"/>
    </location>
</feature>
<protein>
    <recommendedName>
        <fullName evidence="4">Myb/SANT-like domain-containing protein</fullName>
    </recommendedName>
</protein>
<evidence type="ECO:0000313" key="2">
    <source>
        <dbReference type="EMBL" id="OAD66208.1"/>
    </source>
</evidence>
<gene>
    <name evidence="2" type="ORF">PHYBLDRAFT_152781</name>
</gene>
<proteinExistence type="predicted"/>
<feature type="compositionally biased region" description="Low complexity" evidence="1">
    <location>
        <begin position="191"/>
        <end position="201"/>
    </location>
</feature>
<dbReference type="EMBL" id="KV441005">
    <property type="protein sequence ID" value="OAD66208.1"/>
    <property type="molecule type" value="Genomic_DNA"/>
</dbReference>
<sequence>MRTFKFFEVTTPVTNDLPLPNQNQDTASNVTDPEARGLGKLEVNEAPESDTGKESNLSPESISTTAANDGCNNLAKNNSSLKGKIWKDLVNKFKDLNDNYFKNKIDGGKCGKKFKGLTKTYKLCADSFFNQMKEILINNPSVYPWNFGQSRTSRSTSMTTILSNGRIVQENIFGDGRREIKVLSEVVVSNDTNTSTNTNDNHASDLHSVISDNKDEESLTTT</sequence>
<dbReference type="AlphaFoldDB" id="A0A167JKY9"/>
<dbReference type="RefSeq" id="XP_018284248.1">
    <property type="nucleotide sequence ID" value="XM_018432992.1"/>
</dbReference>
<feature type="compositionally biased region" description="Polar residues" evidence="1">
    <location>
        <begin position="20"/>
        <end position="31"/>
    </location>
</feature>
<reference evidence="3" key="1">
    <citation type="submission" date="2015-06" db="EMBL/GenBank/DDBJ databases">
        <title>Expansion of signal transduction pathways in fungi by whole-genome duplication.</title>
        <authorList>
            <consortium name="DOE Joint Genome Institute"/>
            <person name="Corrochano L.M."/>
            <person name="Kuo A."/>
            <person name="Marcet-Houben M."/>
            <person name="Polaino S."/>
            <person name="Salamov A."/>
            <person name="Villalobos J.M."/>
            <person name="Alvarez M.I."/>
            <person name="Avalos J."/>
            <person name="Benito E.P."/>
            <person name="Benoit I."/>
            <person name="Burger G."/>
            <person name="Camino L.P."/>
            <person name="Canovas D."/>
            <person name="Cerda-Olmedo E."/>
            <person name="Cheng J.-F."/>
            <person name="Dominguez A."/>
            <person name="Elias M."/>
            <person name="Eslava A.P."/>
            <person name="Glaser F."/>
            <person name="Grimwood J."/>
            <person name="Gutierrez G."/>
            <person name="Heitman J."/>
            <person name="Henrissat B."/>
            <person name="Iturriaga E.A."/>
            <person name="Lang B.F."/>
            <person name="Lavin J.L."/>
            <person name="Lee S."/>
            <person name="Li W."/>
            <person name="Lindquist E."/>
            <person name="Lopez-Garcia S."/>
            <person name="Luque E.M."/>
            <person name="Marcos A.T."/>
            <person name="Martin J."/>
            <person name="McCluskey K."/>
            <person name="Medina H.R."/>
            <person name="Miralles-Duran A."/>
            <person name="Miyazaki A."/>
            <person name="Munoz-Torres E."/>
            <person name="Oguiza J.A."/>
            <person name="Ohm R."/>
            <person name="Olmedo M."/>
            <person name="Orejas M."/>
            <person name="Ortiz-Castellanos L."/>
            <person name="Pisabarro A.G."/>
            <person name="Rodriguez-Romero J."/>
            <person name="Ruiz-Herrera J."/>
            <person name="Ruiz-Vazquez R."/>
            <person name="Sanz C."/>
            <person name="Schackwitz W."/>
            <person name="Schmutz J."/>
            <person name="Shahriari M."/>
            <person name="Shelest E."/>
            <person name="Silva-Franco F."/>
            <person name="Soanes D."/>
            <person name="Syed K."/>
            <person name="Tagua V.G."/>
            <person name="Talbot N.J."/>
            <person name="Thon M."/>
            <person name="De vries R.P."/>
            <person name="Wiebenga A."/>
            <person name="Yadav J.S."/>
            <person name="Braun E.L."/>
            <person name="Baker S."/>
            <person name="Garre V."/>
            <person name="Horwitz B."/>
            <person name="Torres-Martinez S."/>
            <person name="Idnurm A."/>
            <person name="Herrera-Estrella A."/>
            <person name="Gabaldon T."/>
            <person name="Grigoriev I.V."/>
        </authorList>
    </citation>
    <scope>NUCLEOTIDE SEQUENCE [LARGE SCALE GENOMIC DNA]</scope>
    <source>
        <strain evidence="3">NRRL 1555(-)</strain>
    </source>
</reference>
<organism evidence="2 3">
    <name type="scientific">Phycomyces blakesleeanus (strain ATCC 8743b / DSM 1359 / FGSC 10004 / NBRC 33097 / NRRL 1555)</name>
    <dbReference type="NCBI Taxonomy" id="763407"/>
    <lineage>
        <taxon>Eukaryota</taxon>
        <taxon>Fungi</taxon>
        <taxon>Fungi incertae sedis</taxon>
        <taxon>Mucoromycota</taxon>
        <taxon>Mucoromycotina</taxon>
        <taxon>Mucoromycetes</taxon>
        <taxon>Mucorales</taxon>
        <taxon>Phycomycetaceae</taxon>
        <taxon>Phycomyces</taxon>
    </lineage>
</organism>
<evidence type="ECO:0000256" key="1">
    <source>
        <dbReference type="SAM" id="MobiDB-lite"/>
    </source>
</evidence>
<feature type="compositionally biased region" description="Basic and acidic residues" evidence="1">
    <location>
        <begin position="212"/>
        <end position="222"/>
    </location>
</feature>
<evidence type="ECO:0008006" key="4">
    <source>
        <dbReference type="Google" id="ProtNLM"/>
    </source>
</evidence>
<dbReference type="GeneID" id="28993898"/>
<dbReference type="VEuPathDB" id="FungiDB:PHYBLDRAFT_152781"/>
<feature type="region of interest" description="Disordered" evidence="1">
    <location>
        <begin position="13"/>
        <end position="69"/>
    </location>
</feature>
<dbReference type="InParanoid" id="A0A167JKY9"/>
<evidence type="ECO:0000313" key="3">
    <source>
        <dbReference type="Proteomes" id="UP000077315"/>
    </source>
</evidence>
<feature type="compositionally biased region" description="Polar residues" evidence="1">
    <location>
        <begin position="54"/>
        <end position="69"/>
    </location>
</feature>
<dbReference type="Proteomes" id="UP000077315">
    <property type="component" value="Unassembled WGS sequence"/>
</dbReference>
<keyword evidence="3" id="KW-1185">Reference proteome</keyword>
<accession>A0A167JKY9</accession>
<name>A0A167JKY9_PHYB8</name>